<organism evidence="1 2">
    <name type="scientific">Persea americana</name>
    <name type="common">Avocado</name>
    <dbReference type="NCBI Taxonomy" id="3435"/>
    <lineage>
        <taxon>Eukaryota</taxon>
        <taxon>Viridiplantae</taxon>
        <taxon>Streptophyta</taxon>
        <taxon>Embryophyta</taxon>
        <taxon>Tracheophyta</taxon>
        <taxon>Spermatophyta</taxon>
        <taxon>Magnoliopsida</taxon>
        <taxon>Magnoliidae</taxon>
        <taxon>Laurales</taxon>
        <taxon>Lauraceae</taxon>
        <taxon>Persea</taxon>
    </lineage>
</organism>
<accession>A0ACC2LBC6</accession>
<gene>
    <name evidence="1" type="ORF">MRB53_023776</name>
</gene>
<reference evidence="1 2" key="1">
    <citation type="journal article" date="2022" name="Hortic Res">
        <title>A haplotype resolved chromosomal level avocado genome allows analysis of novel avocado genes.</title>
        <authorList>
            <person name="Nath O."/>
            <person name="Fletcher S.J."/>
            <person name="Hayward A."/>
            <person name="Shaw L.M."/>
            <person name="Masouleh A.K."/>
            <person name="Furtado A."/>
            <person name="Henry R.J."/>
            <person name="Mitter N."/>
        </authorList>
    </citation>
    <scope>NUCLEOTIDE SEQUENCE [LARGE SCALE GENOMIC DNA]</scope>
    <source>
        <strain evidence="2">cv. Hass</strain>
    </source>
</reference>
<evidence type="ECO:0000313" key="1">
    <source>
        <dbReference type="EMBL" id="KAJ8630453.1"/>
    </source>
</evidence>
<proteinExistence type="predicted"/>
<dbReference type="Proteomes" id="UP001234297">
    <property type="component" value="Chromosome 7"/>
</dbReference>
<evidence type="ECO:0000313" key="2">
    <source>
        <dbReference type="Proteomes" id="UP001234297"/>
    </source>
</evidence>
<keyword evidence="2" id="KW-1185">Reference proteome</keyword>
<comment type="caution">
    <text evidence="1">The sequence shown here is derived from an EMBL/GenBank/DDBJ whole genome shotgun (WGS) entry which is preliminary data.</text>
</comment>
<protein>
    <submittedName>
        <fullName evidence="1">Uncharacterized protein</fullName>
    </submittedName>
</protein>
<dbReference type="EMBL" id="CM056815">
    <property type="protein sequence ID" value="KAJ8630453.1"/>
    <property type="molecule type" value="Genomic_DNA"/>
</dbReference>
<name>A0ACC2LBC6_PERAE</name>
<sequence>MDICTVAEAKKRAPNDEPDIGDDIWIEILSRLHPKTLTRLKCTSKTWHRLASTVILLSQIKTPISGFFIRRVRLSTRKESIRYHHHPTAAGQSSCCADYTLSFLPSHPHTTILDSRHGFLLCSSSSEDLRNNYYICNPVTRQWLCLPNPRNRIIGKVTYSCNHFVFLSATLVFDDGPSHVSSDQYKYRVVRFVLGSGIDIRDYEEGEDEQEKDMNNNGGQYLCIDIYSSETGHWTKSKASFKRGRFFYLLNRPSVLLDGAIYMLAAPQLLLRFHVKEECFEFIDLPYDNLGMIVKLPSSPSEAVSCLGVREGRLYYAYQNCRHMQVWMFDECEPSKWVLKHAVELQVFGVILNPPFVGGERGPPQKVGENYVLFSSLYYAVLCLPRPPDIRMVYISEALMAKLIKAYTSEFYEQQYLLGRSISSRGSSAKSPSSSDALDVTVKLVSILASYPSTTEFQQDQWYALPFEDVQS</sequence>